<reference evidence="2 3" key="1">
    <citation type="submission" date="2017-06" db="EMBL/GenBank/DDBJ databases">
        <title>Genome sequencing of cyanobaciteial culture collection at National Institute for Environmental Studies (NIES).</title>
        <authorList>
            <person name="Hirose Y."/>
            <person name="Shimura Y."/>
            <person name="Fujisawa T."/>
            <person name="Nakamura Y."/>
            <person name="Kawachi M."/>
        </authorList>
    </citation>
    <scope>NUCLEOTIDE SEQUENCE [LARGE SCALE GENOMIC DNA]</scope>
    <source>
        <strain evidence="2 3">NIES-21</strain>
    </source>
</reference>
<dbReference type="EMBL" id="AP018174">
    <property type="protein sequence ID" value="BAY18335.1"/>
    <property type="molecule type" value="Genomic_DNA"/>
</dbReference>
<evidence type="ECO:0000259" key="1">
    <source>
        <dbReference type="Pfam" id="PF14261"/>
    </source>
</evidence>
<dbReference type="Pfam" id="PF14261">
    <property type="entry name" value="DUF4351"/>
    <property type="match status" value="1"/>
</dbReference>
<dbReference type="AlphaFoldDB" id="A0A1Z4GLF8"/>
<dbReference type="Proteomes" id="UP000218287">
    <property type="component" value="Chromosome"/>
</dbReference>
<sequence>MTSLSDRADFDSPWKEILAAYFPQAMQFFFPETAALIDWERPYEFLNKEFQQITREAEQGKRFADQLVKVWQLQGEELWLLIHVEIQAQKEDNFSKRMFTYNFRIFDRFDKPAISLAILCDPNYEWRPSNYSYDYPNTRLNFEFGMVKLLDYENSWYELENNSNPFATVVMAHLKTQQTRSSPTERKVWKFNLIRRLYDLGLEQQDIRNLYRFIDWVMILPKPLENQFWEEFKQFEQERTMRYITTGERIGYERGVIEGEQAIILKMLKRKVGELSSDIQQRIHSLSVNQLESLSEALLDFDTIADLLNWLETN</sequence>
<evidence type="ECO:0000313" key="3">
    <source>
        <dbReference type="Proteomes" id="UP000218287"/>
    </source>
</evidence>
<evidence type="ECO:0000313" key="2">
    <source>
        <dbReference type="EMBL" id="BAY18335.1"/>
    </source>
</evidence>
<name>A0A1Z4GLF8_9CYAN</name>
<proteinExistence type="predicted"/>
<gene>
    <name evidence="2" type="ORF">NIES21_41810</name>
</gene>
<keyword evidence="3" id="KW-1185">Reference proteome</keyword>
<dbReference type="InterPro" id="IPR025587">
    <property type="entry name" value="DUF4351"/>
</dbReference>
<dbReference type="PANTHER" id="PTHR35586">
    <property type="entry name" value="SLL1691 PROTEIN"/>
    <property type="match status" value="1"/>
</dbReference>
<dbReference type="PANTHER" id="PTHR35586:SF1">
    <property type="entry name" value="SLL1691 PROTEIN"/>
    <property type="match status" value="1"/>
</dbReference>
<feature type="domain" description="DUF4351" evidence="1">
    <location>
        <begin position="254"/>
        <end position="311"/>
    </location>
</feature>
<protein>
    <recommendedName>
        <fullName evidence="1">DUF4351 domain-containing protein</fullName>
    </recommendedName>
</protein>
<organism evidence="2 3">
    <name type="scientific">Anabaenopsis circularis NIES-21</name>
    <dbReference type="NCBI Taxonomy" id="1085406"/>
    <lineage>
        <taxon>Bacteria</taxon>
        <taxon>Bacillati</taxon>
        <taxon>Cyanobacteriota</taxon>
        <taxon>Cyanophyceae</taxon>
        <taxon>Nostocales</taxon>
        <taxon>Nodulariaceae</taxon>
        <taxon>Anabaenopsis</taxon>
    </lineage>
</organism>
<dbReference type="OrthoDB" id="569771at2"/>
<accession>A0A1Z4GLF8</accession>